<gene>
    <name evidence="2" type="ORF">PMA3_02650</name>
</gene>
<dbReference type="PANTHER" id="PTHR43841">
    <property type="entry name" value="3-HYDROXYACYL-THIOESTER DEHYDRATASE HTDX-RELATED"/>
    <property type="match status" value="1"/>
</dbReference>
<name>A0A191YMW4_9PSED</name>
<dbReference type="OrthoDB" id="9774179at2"/>
<dbReference type="Proteomes" id="UP000078354">
    <property type="component" value="Chromosome"/>
</dbReference>
<dbReference type="SUPFAM" id="SSF54637">
    <property type="entry name" value="Thioesterase/thiol ester dehydrase-isomerase"/>
    <property type="match status" value="2"/>
</dbReference>
<dbReference type="InterPro" id="IPR002539">
    <property type="entry name" value="MaoC-like_dom"/>
</dbReference>
<dbReference type="PRINTS" id="PR01483">
    <property type="entry name" value="FASYNTHASE"/>
</dbReference>
<dbReference type="Gene3D" id="3.10.129.10">
    <property type="entry name" value="Hotdog Thioesterase"/>
    <property type="match status" value="1"/>
</dbReference>
<reference evidence="2 3" key="1">
    <citation type="journal article" date="2018" name="Syst. Appl. Microbiol.">
        <title>Pseudomonas silesiensis sp. nov. strain A3T isolated from a biological pesticide sewage treatment plant and analysis of the complete genome sequence.</title>
        <authorList>
            <person name="Kaminski M.A."/>
            <person name="Furmanczyk E.M."/>
            <person name="Sobczak A."/>
            <person name="Dziembowski A."/>
            <person name="Lipinski L."/>
        </authorList>
    </citation>
    <scope>NUCLEOTIDE SEQUENCE [LARGE SCALE GENOMIC DNA]</scope>
    <source>
        <strain evidence="2 3">A3</strain>
    </source>
</reference>
<keyword evidence="3" id="KW-1185">Reference proteome</keyword>
<proteinExistence type="predicted"/>
<dbReference type="InterPro" id="IPR003965">
    <property type="entry name" value="Fatty_acid_synthase"/>
</dbReference>
<dbReference type="GO" id="GO:0005835">
    <property type="term" value="C:fatty acid synthase complex"/>
    <property type="evidence" value="ECO:0007669"/>
    <property type="project" value="InterPro"/>
</dbReference>
<dbReference type="GO" id="GO:0004312">
    <property type="term" value="F:fatty acid synthase activity"/>
    <property type="evidence" value="ECO:0007669"/>
    <property type="project" value="InterPro"/>
</dbReference>
<protein>
    <submittedName>
        <fullName evidence="2">Acyl dehydratase</fullName>
    </submittedName>
</protein>
<dbReference type="KEGG" id="psil:PMA3_02650"/>
<evidence type="ECO:0000313" key="2">
    <source>
        <dbReference type="EMBL" id="ANJ54113.1"/>
    </source>
</evidence>
<dbReference type="PANTHER" id="PTHR43841:SF1">
    <property type="entry name" value="3-HYDROXYACYL-THIOESTER DEHYDRATASE X"/>
    <property type="match status" value="1"/>
</dbReference>
<dbReference type="EMBL" id="CP014870">
    <property type="protein sequence ID" value="ANJ54113.1"/>
    <property type="molecule type" value="Genomic_DNA"/>
</dbReference>
<dbReference type="Pfam" id="PF01575">
    <property type="entry name" value="MaoC_dehydratas"/>
    <property type="match status" value="1"/>
</dbReference>
<dbReference type="InterPro" id="IPR029069">
    <property type="entry name" value="HotDog_dom_sf"/>
</dbReference>
<dbReference type="GO" id="GO:0006633">
    <property type="term" value="P:fatty acid biosynthetic process"/>
    <property type="evidence" value="ECO:0007669"/>
    <property type="project" value="InterPro"/>
</dbReference>
<accession>A0A191YMW4</accession>
<dbReference type="AlphaFoldDB" id="A0A191YMW4"/>
<feature type="domain" description="MaoC-like" evidence="1">
    <location>
        <begin position="180"/>
        <end position="260"/>
    </location>
</feature>
<dbReference type="RefSeq" id="WP_064675718.1">
    <property type="nucleotide sequence ID" value="NZ_CP014870.1"/>
</dbReference>
<evidence type="ECO:0000313" key="3">
    <source>
        <dbReference type="Proteomes" id="UP000078354"/>
    </source>
</evidence>
<sequence length="284" mass="31209">MTIEWHTLNREPSLTDLYVKAATRRKITGTTLPTTGLRCWITVDPQRLAAYRKVCGFADNGLLPPTYPHILAFALQMQLLTDKTFPFPLLGLIHLGNRIRILRPMGGVNRARVSVQVQNLQPHAKGATFDLVTTLDDQLGVLWEAQSQMLCRGVKLEGEPVEEVLASTLELMEVARWQAPADIGRQYAKVSGDYNPIHLSAVSARLFGFPTAIAHGLWNKARTIAALSEHLPAANVEIAVQFRKPVRLPSEVTLLSSAAGSSGDFQLVGAGDLEHMVGHWRPVA</sequence>
<evidence type="ECO:0000259" key="1">
    <source>
        <dbReference type="Pfam" id="PF01575"/>
    </source>
</evidence>
<organism evidence="2 3">
    <name type="scientific">Pseudomonas silesiensis</name>
    <dbReference type="NCBI Taxonomy" id="1853130"/>
    <lineage>
        <taxon>Bacteria</taxon>
        <taxon>Pseudomonadati</taxon>
        <taxon>Pseudomonadota</taxon>
        <taxon>Gammaproteobacteria</taxon>
        <taxon>Pseudomonadales</taxon>
        <taxon>Pseudomonadaceae</taxon>
        <taxon>Pseudomonas</taxon>
    </lineage>
</organism>
<dbReference type="STRING" id="1853130.PMA3_02650"/>